<evidence type="ECO:0000313" key="2">
    <source>
        <dbReference type="EMBL" id="MCL7713208.1"/>
    </source>
</evidence>
<feature type="region of interest" description="Disordered" evidence="1">
    <location>
        <begin position="1"/>
        <end position="75"/>
    </location>
</feature>
<dbReference type="Proteomes" id="UP001431235">
    <property type="component" value="Unassembled WGS sequence"/>
</dbReference>
<organism evidence="2 3">
    <name type="scientific">Stenotrophomonas mori</name>
    <dbReference type="NCBI Taxonomy" id="2871096"/>
    <lineage>
        <taxon>Bacteria</taxon>
        <taxon>Pseudomonadati</taxon>
        <taxon>Pseudomonadota</taxon>
        <taxon>Gammaproteobacteria</taxon>
        <taxon>Lysobacterales</taxon>
        <taxon>Lysobacteraceae</taxon>
        <taxon>Stenotrophomonas</taxon>
    </lineage>
</organism>
<protein>
    <submittedName>
        <fullName evidence="2">Uncharacterized protein</fullName>
    </submittedName>
</protein>
<reference evidence="2 3" key="1">
    <citation type="submission" date="2021-08" db="EMBL/GenBank/DDBJ databases">
        <title>Novel members of of the genus Stenotrophomonas from differernt environment.</title>
        <authorList>
            <person name="Deng Y."/>
        </authorList>
    </citation>
    <scope>NUCLEOTIDE SEQUENCE [LARGE SCALE GENOMIC DNA]</scope>
    <source>
        <strain evidence="2 3">CPCC 101365</strain>
    </source>
</reference>
<comment type="caution">
    <text evidence="2">The sequence shown here is derived from an EMBL/GenBank/DDBJ whole genome shotgun (WGS) entry which is preliminary data.</text>
</comment>
<feature type="compositionally biased region" description="Polar residues" evidence="1">
    <location>
        <begin position="1"/>
        <end position="11"/>
    </location>
</feature>
<evidence type="ECO:0000256" key="1">
    <source>
        <dbReference type="SAM" id="MobiDB-lite"/>
    </source>
</evidence>
<accession>A0ABT0SD17</accession>
<gene>
    <name evidence="2" type="ORF">K5L01_00860</name>
</gene>
<dbReference type="EMBL" id="JAIKTS010000001">
    <property type="protein sequence ID" value="MCL7713208.1"/>
    <property type="molecule type" value="Genomic_DNA"/>
</dbReference>
<proteinExistence type="predicted"/>
<name>A0ABT0SD17_9GAMM</name>
<keyword evidence="3" id="KW-1185">Reference proteome</keyword>
<dbReference type="RefSeq" id="WP_250061067.1">
    <property type="nucleotide sequence ID" value="NZ_JAIKTS010000001.1"/>
</dbReference>
<evidence type="ECO:0000313" key="3">
    <source>
        <dbReference type="Proteomes" id="UP001431235"/>
    </source>
</evidence>
<sequence>MTDIDTTQIKQQAFGASKPTATEATETHKAVNALGTSSRDDLTGTDEGIDGLTGTPDEPSKGRRKLTKPRRTVEEAIEDGRSLAEIEALQEEWNAYNRQEALRKISQEKKALAERIEAGRRKFADQLLAIADEYGITIAEARDIFRAALKRKFPNGGKGQ</sequence>